<name>H8L672_FRAAD</name>
<evidence type="ECO:0008006" key="3">
    <source>
        <dbReference type="Google" id="ProtNLM"/>
    </source>
</evidence>
<protein>
    <recommendedName>
        <fullName evidence="3">Bacteriophage head-tail adaptor</fullName>
    </recommendedName>
</protein>
<evidence type="ECO:0000313" key="2">
    <source>
        <dbReference type="Proteomes" id="UP000005234"/>
    </source>
</evidence>
<dbReference type="OrthoDB" id="8449625at2"/>
<dbReference type="eggNOG" id="ENOG5032U9X">
    <property type="taxonomic scope" value="Bacteria"/>
</dbReference>
<dbReference type="STRING" id="767434.Fraau_1495"/>
<dbReference type="RefSeq" id="WP_014402921.1">
    <property type="nucleotide sequence ID" value="NC_017033.1"/>
</dbReference>
<proteinExistence type="predicted"/>
<dbReference type="KEGG" id="fau:Fraau_1495"/>
<accession>H8L672</accession>
<organism evidence="1 2">
    <name type="scientific">Frateuria aurantia (strain ATCC 33424 / DSM 6220 / KCTC 2777 / LMG 1558 / NBRC 3245 / NCIMB 13370)</name>
    <name type="common">Acetobacter aurantius</name>
    <dbReference type="NCBI Taxonomy" id="767434"/>
    <lineage>
        <taxon>Bacteria</taxon>
        <taxon>Pseudomonadati</taxon>
        <taxon>Pseudomonadota</taxon>
        <taxon>Gammaproteobacteria</taxon>
        <taxon>Lysobacterales</taxon>
        <taxon>Rhodanobacteraceae</taxon>
        <taxon>Frateuria</taxon>
    </lineage>
</organism>
<dbReference type="AlphaFoldDB" id="H8L672"/>
<dbReference type="Proteomes" id="UP000005234">
    <property type="component" value="Chromosome"/>
</dbReference>
<sequence>MRLNVSRVLASREFRDTSLVRIRNTQTVGDDGRAVNAQDSTPFSGVVTNDAGYILRRFPAASVVSGSILITSQTPLTSGTPDLDADIVRWRGQQYTVSMVNDYTTYGQGFTEAICNPLSLQGGADSG</sequence>
<reference evidence="1" key="1">
    <citation type="submission" date="2012-02" db="EMBL/GenBank/DDBJ databases">
        <title>The complete genome of Frateuria aurantia DSM 6220.</title>
        <authorList>
            <consortium name="US DOE Joint Genome Institute (JGI-PGF)"/>
            <person name="Lucas S."/>
            <person name="Copeland A."/>
            <person name="Lapidus A."/>
            <person name="Glavina del Rio T."/>
            <person name="Dalin E."/>
            <person name="Tice H."/>
            <person name="Bruce D."/>
            <person name="Goodwin L."/>
            <person name="Pitluck S."/>
            <person name="Peters L."/>
            <person name="Ovchinnikova G."/>
            <person name="Teshima H."/>
            <person name="Kyrpides N."/>
            <person name="Mavromatis K."/>
            <person name="Ivanova N."/>
            <person name="Brettin T."/>
            <person name="Detter J.C."/>
            <person name="Han C."/>
            <person name="Larimer F."/>
            <person name="Land M."/>
            <person name="Hauser L."/>
            <person name="Markowitz V."/>
            <person name="Cheng J.-F."/>
            <person name="Hugenholtz P."/>
            <person name="Woyke T."/>
            <person name="Wu D."/>
            <person name="Brambilla E."/>
            <person name="Klenk H.-P."/>
            <person name="Eisen J.A."/>
        </authorList>
    </citation>
    <scope>NUCLEOTIDE SEQUENCE</scope>
    <source>
        <strain evidence="1">DSM 6220</strain>
    </source>
</reference>
<gene>
    <name evidence="1" type="ordered locus">Fraau_1495</name>
</gene>
<keyword evidence="2" id="KW-1185">Reference proteome</keyword>
<dbReference type="HOGENOM" id="CLU_160613_0_0_6"/>
<dbReference type="EMBL" id="CP003350">
    <property type="protein sequence ID" value="AFC85916.1"/>
    <property type="molecule type" value="Genomic_DNA"/>
</dbReference>
<evidence type="ECO:0000313" key="1">
    <source>
        <dbReference type="EMBL" id="AFC85916.1"/>
    </source>
</evidence>